<protein>
    <submittedName>
        <fullName evidence="2">Uncharacterized protein</fullName>
    </submittedName>
</protein>
<dbReference type="EMBL" id="JBHRTK010000007">
    <property type="protein sequence ID" value="MFC3205814.1"/>
    <property type="molecule type" value="Genomic_DNA"/>
</dbReference>
<evidence type="ECO:0000313" key="2">
    <source>
        <dbReference type="EMBL" id="MFC3205814.1"/>
    </source>
</evidence>
<accession>A0ABV7K9L2</accession>
<keyword evidence="1" id="KW-0472">Membrane</keyword>
<sequence>MTLKIDGQSFFLQIGVWGCVTMFLVSFLTFAVAYFLMITKVAELNRPSEFSGYSFWERSGRCDSSFSRLFFFSPEIQGLRRLIYCAGTGAILSFGSLLSLVLIFGD</sequence>
<dbReference type="Proteomes" id="UP001595583">
    <property type="component" value="Unassembled WGS sequence"/>
</dbReference>
<comment type="caution">
    <text evidence="2">The sequence shown here is derived from an EMBL/GenBank/DDBJ whole genome shotgun (WGS) entry which is preliminary data.</text>
</comment>
<feature type="transmembrane region" description="Helical" evidence="1">
    <location>
        <begin position="12"/>
        <end position="36"/>
    </location>
</feature>
<keyword evidence="1" id="KW-0812">Transmembrane</keyword>
<feature type="transmembrane region" description="Helical" evidence="1">
    <location>
        <begin position="82"/>
        <end position="104"/>
    </location>
</feature>
<reference evidence="3" key="1">
    <citation type="journal article" date="2019" name="Int. J. Syst. Evol. Microbiol.">
        <title>The Global Catalogue of Microorganisms (GCM) 10K type strain sequencing project: providing services to taxonomists for standard genome sequencing and annotation.</title>
        <authorList>
            <consortium name="The Broad Institute Genomics Platform"/>
            <consortium name="The Broad Institute Genome Sequencing Center for Infectious Disease"/>
            <person name="Wu L."/>
            <person name="Ma J."/>
        </authorList>
    </citation>
    <scope>NUCLEOTIDE SEQUENCE [LARGE SCALE GENOMIC DNA]</scope>
    <source>
        <strain evidence="3">KCTC 52165</strain>
    </source>
</reference>
<organism evidence="2 3">
    <name type="scientific">Aquamicrobium soli</name>
    <dbReference type="NCBI Taxonomy" id="1811518"/>
    <lineage>
        <taxon>Bacteria</taxon>
        <taxon>Pseudomonadati</taxon>
        <taxon>Pseudomonadota</taxon>
        <taxon>Alphaproteobacteria</taxon>
        <taxon>Hyphomicrobiales</taxon>
        <taxon>Phyllobacteriaceae</taxon>
        <taxon>Aquamicrobium</taxon>
    </lineage>
</organism>
<evidence type="ECO:0000256" key="1">
    <source>
        <dbReference type="SAM" id="Phobius"/>
    </source>
</evidence>
<proteinExistence type="predicted"/>
<keyword evidence="3" id="KW-1185">Reference proteome</keyword>
<dbReference type="RefSeq" id="WP_378219626.1">
    <property type="nucleotide sequence ID" value="NZ_JBHRTK010000007.1"/>
</dbReference>
<gene>
    <name evidence="2" type="ORF">ACFOHJ_06290</name>
</gene>
<name>A0ABV7K9L2_9HYPH</name>
<keyword evidence="1" id="KW-1133">Transmembrane helix</keyword>
<evidence type="ECO:0000313" key="3">
    <source>
        <dbReference type="Proteomes" id="UP001595583"/>
    </source>
</evidence>